<name>A0AB38A3S0_9LACT</name>
<gene>
    <name evidence="2" type="ORF">SAMN04488525_11150</name>
</gene>
<keyword evidence="1" id="KW-0732">Signal</keyword>
<evidence type="ECO:0008006" key="4">
    <source>
        <dbReference type="Google" id="ProtNLM"/>
    </source>
</evidence>
<accession>A0AB38A3S0</accession>
<comment type="caution">
    <text evidence="2">The sequence shown here is derived from an EMBL/GenBank/DDBJ whole genome shotgun (WGS) entry which is preliminary data.</text>
</comment>
<dbReference type="Proteomes" id="UP000199042">
    <property type="component" value="Unassembled WGS sequence"/>
</dbReference>
<feature type="chain" id="PRO_5044296981" description="Lipoprotein" evidence="1">
    <location>
        <begin position="21"/>
        <end position="170"/>
    </location>
</feature>
<sequence>MKKYIGLLAALFLFAGCSTAEEEPKEVDAVSSSIVEVKEPLNEQQQLTLDSLSDFNSFANNYANVEPIQRTALWDDYISGTKVTWTGTVVEVWDSEIILIDSNYYDGTLFQELNGKPGIYRVFIADFNYDIATSAITPGQQLTVTGDLDSRGNPSDPFGNWKMYSSEIVQ</sequence>
<evidence type="ECO:0000313" key="3">
    <source>
        <dbReference type="Proteomes" id="UP000199042"/>
    </source>
</evidence>
<protein>
    <recommendedName>
        <fullName evidence="4">Lipoprotein</fullName>
    </recommendedName>
</protein>
<dbReference type="AlphaFoldDB" id="A0AB38A3S0"/>
<proteinExistence type="predicted"/>
<keyword evidence="3" id="KW-1185">Reference proteome</keyword>
<dbReference type="EMBL" id="FNQH01000011">
    <property type="protein sequence ID" value="SEA93786.1"/>
    <property type="molecule type" value="Genomic_DNA"/>
</dbReference>
<reference evidence="2 3" key="1">
    <citation type="submission" date="2016-10" db="EMBL/GenBank/DDBJ databases">
        <authorList>
            <person name="Varghese N."/>
            <person name="Submissions S."/>
        </authorList>
    </citation>
    <scope>NUCLEOTIDE SEQUENCE [LARGE SCALE GENOMIC DNA]</scope>
    <source>
        <strain evidence="2 3">DSM 14526</strain>
    </source>
</reference>
<dbReference type="RefSeq" id="WP_086987747.1">
    <property type="nucleotide sequence ID" value="NZ_FJNA01000005.1"/>
</dbReference>
<dbReference type="PROSITE" id="PS51257">
    <property type="entry name" value="PROKAR_LIPOPROTEIN"/>
    <property type="match status" value="1"/>
</dbReference>
<organism evidence="2 3">
    <name type="scientific">Trichococcus collinsii</name>
    <dbReference type="NCBI Taxonomy" id="157076"/>
    <lineage>
        <taxon>Bacteria</taxon>
        <taxon>Bacillati</taxon>
        <taxon>Bacillota</taxon>
        <taxon>Bacilli</taxon>
        <taxon>Lactobacillales</taxon>
        <taxon>Carnobacteriaceae</taxon>
        <taxon>Trichococcus</taxon>
    </lineage>
</organism>
<evidence type="ECO:0000313" key="2">
    <source>
        <dbReference type="EMBL" id="SEA93786.1"/>
    </source>
</evidence>
<feature type="signal peptide" evidence="1">
    <location>
        <begin position="1"/>
        <end position="20"/>
    </location>
</feature>
<evidence type="ECO:0000256" key="1">
    <source>
        <dbReference type="SAM" id="SignalP"/>
    </source>
</evidence>